<comment type="similarity">
    <text evidence="2">Belongs to the ESF2/ABP1 family.</text>
</comment>
<evidence type="ECO:0000256" key="2">
    <source>
        <dbReference type="ARBA" id="ARBA00005819"/>
    </source>
</evidence>
<feature type="compositionally biased region" description="Polar residues" evidence="6">
    <location>
        <begin position="124"/>
        <end position="134"/>
    </location>
</feature>
<dbReference type="GO" id="GO:0000480">
    <property type="term" value="P:endonucleolytic cleavage in 5'-ETS of tricistronic rRNA transcript (SSU-rRNA, 5.8S rRNA, LSU-rRNA)"/>
    <property type="evidence" value="ECO:0007669"/>
    <property type="project" value="TreeGrafter"/>
</dbReference>
<dbReference type="Pfam" id="PF10175">
    <property type="entry name" value="MPP6"/>
    <property type="match status" value="1"/>
</dbReference>
<dbReference type="GO" id="GO:0003723">
    <property type="term" value="F:RNA binding"/>
    <property type="evidence" value="ECO:0007669"/>
    <property type="project" value="UniProtKB-KW"/>
</dbReference>
<evidence type="ECO:0000256" key="5">
    <source>
        <dbReference type="ARBA" id="ARBA00032634"/>
    </source>
</evidence>
<dbReference type="InterPro" id="IPR039119">
    <property type="entry name" value="ABT1/Esf2"/>
</dbReference>
<dbReference type="InterPro" id="IPR012677">
    <property type="entry name" value="Nucleotide-bd_a/b_plait_sf"/>
</dbReference>
<dbReference type="GO" id="GO:0000447">
    <property type="term" value="P:endonucleolytic cleavage in ITS1 to separate SSU-rRNA from 5.8S rRNA and LSU-rRNA from tricistronic rRNA transcript (SSU-rRNA, 5.8S rRNA, LSU-rRNA)"/>
    <property type="evidence" value="ECO:0007669"/>
    <property type="project" value="TreeGrafter"/>
</dbReference>
<dbReference type="PANTHER" id="PTHR12311:SF7">
    <property type="entry name" value="ACTIVATOR OF BASAL TRANSCRIPTION 1"/>
    <property type="match status" value="1"/>
</dbReference>
<keyword evidence="8" id="KW-1185">Reference proteome</keyword>
<feature type="region of interest" description="Disordered" evidence="6">
    <location>
        <begin position="455"/>
        <end position="493"/>
    </location>
</feature>
<evidence type="ECO:0000313" key="8">
    <source>
        <dbReference type="Proteomes" id="UP000242875"/>
    </source>
</evidence>
<feature type="compositionally biased region" description="Basic and acidic residues" evidence="6">
    <location>
        <begin position="478"/>
        <end position="487"/>
    </location>
</feature>
<dbReference type="OrthoDB" id="287393at2759"/>
<gene>
    <name evidence="7" type="ORF">BZG36_01794</name>
</gene>
<reference evidence="7 8" key="1">
    <citation type="journal article" date="2017" name="Mycologia">
        <title>Bifiguratus adelaidae, gen. et sp. nov., a new member of Mucoromycotina in endophytic and soil-dwelling habitats.</title>
        <authorList>
            <person name="Torres-Cruz T.J."/>
            <person name="Billingsley Tobias T.L."/>
            <person name="Almatruk M."/>
            <person name="Hesse C."/>
            <person name="Kuske C.R."/>
            <person name="Desiro A."/>
            <person name="Benucci G.M."/>
            <person name="Bonito G."/>
            <person name="Stajich J.E."/>
            <person name="Dunlap C."/>
            <person name="Arnold A.E."/>
            <person name="Porras-Alfaro A."/>
        </authorList>
    </citation>
    <scope>NUCLEOTIDE SEQUENCE [LARGE SCALE GENOMIC DNA]</scope>
    <source>
        <strain evidence="7 8">AZ0501</strain>
    </source>
</reference>
<dbReference type="Gene3D" id="3.30.70.330">
    <property type="match status" value="1"/>
</dbReference>
<protein>
    <recommendedName>
        <fullName evidence="5">18S rRNA factor 2</fullName>
    </recommendedName>
</protein>
<dbReference type="InterPro" id="IPR034353">
    <property type="entry name" value="ABT1/ESF2_RRM"/>
</dbReference>
<evidence type="ECO:0000256" key="4">
    <source>
        <dbReference type="ARBA" id="ARBA00023242"/>
    </source>
</evidence>
<comment type="subcellular location">
    <subcellularLocation>
        <location evidence="1">Nucleus</location>
        <location evidence="1">Nucleolus</location>
    </subcellularLocation>
</comment>
<organism evidence="7 8">
    <name type="scientific">Bifiguratus adelaidae</name>
    <dbReference type="NCBI Taxonomy" id="1938954"/>
    <lineage>
        <taxon>Eukaryota</taxon>
        <taxon>Fungi</taxon>
        <taxon>Fungi incertae sedis</taxon>
        <taxon>Mucoromycota</taxon>
        <taxon>Mucoromycotina</taxon>
        <taxon>Endogonomycetes</taxon>
        <taxon>Endogonales</taxon>
        <taxon>Endogonales incertae sedis</taxon>
        <taxon>Bifiguratus</taxon>
    </lineage>
</organism>
<dbReference type="GO" id="GO:0000472">
    <property type="term" value="P:endonucleolytic cleavage to generate mature 5'-end of SSU-rRNA from (SSU-rRNA, 5.8S rRNA, LSU-rRNA)"/>
    <property type="evidence" value="ECO:0007669"/>
    <property type="project" value="TreeGrafter"/>
</dbReference>
<evidence type="ECO:0000256" key="3">
    <source>
        <dbReference type="ARBA" id="ARBA00022884"/>
    </source>
</evidence>
<dbReference type="SUPFAM" id="SSF54928">
    <property type="entry name" value="RNA-binding domain, RBD"/>
    <property type="match status" value="1"/>
</dbReference>
<evidence type="ECO:0000256" key="6">
    <source>
        <dbReference type="SAM" id="MobiDB-lite"/>
    </source>
</evidence>
<keyword evidence="3" id="KW-0694">RNA-binding</keyword>
<accession>A0A261Y293</accession>
<proteinExistence type="inferred from homology"/>
<dbReference type="PANTHER" id="PTHR12311">
    <property type="entry name" value="ACTIVATOR OF BASAL TRANSCRIPTION 1"/>
    <property type="match status" value="1"/>
</dbReference>
<feature type="region of interest" description="Disordered" evidence="6">
    <location>
        <begin position="210"/>
        <end position="287"/>
    </location>
</feature>
<sequence>MASTMEAHKKALSNKTLGMKFMQRAQELELRQKLEQEREKQISEAHWVVEYETDQPPPQYHVEYEDSFLNLAVKAAPGRRSFQNFNTDIERTESDLAKEARIAREDAAEQHHQLSEREMTDRLNSISRLSQTPQVKDKTKKRTADVTFSGKGSVAETLKKAKKKSGLLIILGVCMWFTNNVLKDADGAAELLTKAERMCTTLLGLSDDSNIESEEEYSEEKKGRTSKKSGQTSILDDVQSGSDSEASEDDLEGSVDEEAGDARFQVNEDDSNIKEANSSPDSSKAKKVVKPLSKTAVADFTKAVEKTGVIYISRVPPFMKPQKMKHLLSQHGEVGRIYLAPEDPKVAARRKKYAHNSKKNYSEGWVEFMDKKVAKLVALNLNTKPIGGKRRNYHHDDLWNIKYLPKFKWHHLTERIAYERAAKQQRLRAELSQMKRENSAFVANVEKSKMIANMEEKRKKRQQDSNEDSVHRQFKQRKTVEREDPQAEKVIGGKTKKVLSRIFGK</sequence>
<feature type="compositionally biased region" description="Acidic residues" evidence="6">
    <location>
        <begin position="245"/>
        <end position="259"/>
    </location>
</feature>
<name>A0A261Y293_9FUNG</name>
<dbReference type="GO" id="GO:0005730">
    <property type="term" value="C:nucleolus"/>
    <property type="evidence" value="ECO:0007669"/>
    <property type="project" value="UniProtKB-SubCell"/>
</dbReference>
<feature type="compositionally biased region" description="Basic and acidic residues" evidence="6">
    <location>
        <begin position="455"/>
        <end position="471"/>
    </location>
</feature>
<dbReference type="InterPro" id="IPR035979">
    <property type="entry name" value="RBD_domain_sf"/>
</dbReference>
<dbReference type="EMBL" id="MVBO01000031">
    <property type="protein sequence ID" value="OZJ04749.1"/>
    <property type="molecule type" value="Genomic_DNA"/>
</dbReference>
<dbReference type="CDD" id="cd12263">
    <property type="entry name" value="RRM_ABT1_like"/>
    <property type="match status" value="1"/>
</dbReference>
<dbReference type="GO" id="GO:0034462">
    <property type="term" value="P:small-subunit processome assembly"/>
    <property type="evidence" value="ECO:0007669"/>
    <property type="project" value="TreeGrafter"/>
</dbReference>
<feature type="region of interest" description="Disordered" evidence="6">
    <location>
        <begin position="124"/>
        <end position="146"/>
    </location>
</feature>
<evidence type="ECO:0000256" key="1">
    <source>
        <dbReference type="ARBA" id="ARBA00004604"/>
    </source>
</evidence>
<feature type="compositionally biased region" description="Polar residues" evidence="6">
    <location>
        <begin position="228"/>
        <end position="244"/>
    </location>
</feature>
<dbReference type="AlphaFoldDB" id="A0A261Y293"/>
<keyword evidence="4" id="KW-0539">Nucleus</keyword>
<dbReference type="Proteomes" id="UP000242875">
    <property type="component" value="Unassembled WGS sequence"/>
</dbReference>
<comment type="caution">
    <text evidence="7">The sequence shown here is derived from an EMBL/GenBank/DDBJ whole genome shotgun (WGS) entry which is preliminary data.</text>
</comment>
<evidence type="ECO:0000313" key="7">
    <source>
        <dbReference type="EMBL" id="OZJ04749.1"/>
    </source>
</evidence>